<dbReference type="InterPro" id="IPR009620">
    <property type="entry name" value="UPF0236"/>
</dbReference>
<dbReference type="Pfam" id="PF06782">
    <property type="entry name" value="UPF0236"/>
    <property type="match status" value="1"/>
</dbReference>
<evidence type="ECO:0000256" key="1">
    <source>
        <dbReference type="ARBA" id="ARBA00006539"/>
    </source>
</evidence>
<name>A0A179YBE3_LACRH</name>
<dbReference type="Proteomes" id="UP000542889">
    <property type="component" value="Unassembled WGS sequence"/>
</dbReference>
<gene>
    <name evidence="2" type="ORF">HWN39_14285</name>
</gene>
<reference evidence="2 3" key="1">
    <citation type="submission" date="2020-06" db="EMBL/GenBank/DDBJ databases">
        <title>Lactobacillus rhamnosus QC,genome.</title>
        <authorList>
            <person name="Yi H."/>
            <person name="Jin M."/>
        </authorList>
    </citation>
    <scope>NUCLEOTIDE SEQUENCE [LARGE SCALE GENOMIC DNA]</scope>
    <source>
        <strain evidence="2 3">QC</strain>
    </source>
</reference>
<dbReference type="EMBL" id="JABXWP010000037">
    <property type="protein sequence ID" value="NVO89635.1"/>
    <property type="molecule type" value="Genomic_DNA"/>
</dbReference>
<sequence>MNSILQQIITEMMTSFGNSAFDLLTGKLDFANLVIETQKSFGKTLCQLLGVMLEQQDQVLADSSYRKQFFKIKDMRERHVDTSIGTVSFRRRYYEDVRTNERIFLLDEQIGLEKSSRLSLDLKAKLLENATHMSYHRSAQHGGPARQSSSTVMHVVHEKGKLITALDQLNHEKRQAPMVLFVEADEDHVAHQDGTSHFLKMVYVHEGYDQRCPGRFSIKEPVYVTGEYPGPIGTEELWRTVKDLIDAKYQGEPNQFFLAGDGANWIKAGADFLPNCTLVYDKFHLKKTCQQAAVGIPGNIGLILMQWCLQGERKYLEDYFQVRLSDPQLRMTERKTIQQARTRIRSNWSSIKANTDSSFHGCSAEGHISHVLSERFSSRPMGWSQAGTDSLSQTRVFVMQNGHVLEKLNMVNQKIQKTKRKIRVDDRISVLFKADQEKYASAVNGAFVALKRGQGRMWQRALMRGHGDPWGYPSVK</sequence>
<protein>
    <submittedName>
        <fullName evidence="2">ISLre2 family transposase</fullName>
    </submittedName>
</protein>
<proteinExistence type="inferred from homology"/>
<dbReference type="RefSeq" id="WP_003582065.1">
    <property type="nucleotide sequence ID" value="NZ_JABXWP010000037.1"/>
</dbReference>
<comment type="caution">
    <text evidence="2">The sequence shown here is derived from an EMBL/GenBank/DDBJ whole genome shotgun (WGS) entry which is preliminary data.</text>
</comment>
<dbReference type="NCBIfam" id="NF033529">
    <property type="entry name" value="transpos_ISLre2"/>
    <property type="match status" value="1"/>
</dbReference>
<accession>A0A179YBE3</accession>
<dbReference type="AlphaFoldDB" id="A0A179YBE3"/>
<evidence type="ECO:0000313" key="3">
    <source>
        <dbReference type="Proteomes" id="UP000542889"/>
    </source>
</evidence>
<comment type="similarity">
    <text evidence="1">Belongs to the UPF0236 family.</text>
</comment>
<dbReference type="OrthoDB" id="2139497at2"/>
<organism evidence="2 3">
    <name type="scientific">Lacticaseibacillus rhamnosus</name>
    <name type="common">Lactobacillus rhamnosus</name>
    <dbReference type="NCBI Taxonomy" id="47715"/>
    <lineage>
        <taxon>Bacteria</taxon>
        <taxon>Bacillati</taxon>
        <taxon>Bacillota</taxon>
        <taxon>Bacilli</taxon>
        <taxon>Lactobacillales</taxon>
        <taxon>Lactobacillaceae</taxon>
        <taxon>Lacticaseibacillus</taxon>
    </lineage>
</organism>
<evidence type="ECO:0000313" key="2">
    <source>
        <dbReference type="EMBL" id="NVO89635.1"/>
    </source>
</evidence>
<dbReference type="STRING" id="47715.AWJ15_08275"/>